<dbReference type="EMBL" id="JACEOL010000003">
    <property type="protein sequence ID" value="MBA4601051.1"/>
    <property type="molecule type" value="Genomic_DNA"/>
</dbReference>
<keyword evidence="3" id="KW-1185">Reference proteome</keyword>
<keyword evidence="1" id="KW-0472">Membrane</keyword>
<gene>
    <name evidence="2" type="ORF">H2C83_01655</name>
</gene>
<dbReference type="RefSeq" id="WP_181737133.1">
    <property type="nucleotide sequence ID" value="NZ_JACEOL010000003.1"/>
</dbReference>
<proteinExistence type="predicted"/>
<reference evidence="2 3" key="1">
    <citation type="submission" date="2020-07" db="EMBL/GenBank/DDBJ databases">
        <title>Thermoactinomyces phylogeny.</title>
        <authorList>
            <person name="Dunlap C."/>
        </authorList>
    </citation>
    <scope>NUCLEOTIDE SEQUENCE [LARGE SCALE GENOMIC DNA]</scope>
    <source>
        <strain evidence="2 3">AMNI-1</strain>
    </source>
</reference>
<sequence length="109" mass="12301">MKVIIALGVIIGIIIIFSIIIYTDLFWENSKKLLLRLLSVIPAAISLPYLVFTFVVDSISNKHVLISIIYLFSFIVSCIGALIMILIAIFGEKKTFDKIKKIIKSKKKD</sequence>
<accession>A0A7W1XPY3</accession>
<dbReference type="Proteomes" id="UP000538292">
    <property type="component" value="Unassembled WGS sequence"/>
</dbReference>
<feature type="transmembrane region" description="Helical" evidence="1">
    <location>
        <begin position="68"/>
        <end position="91"/>
    </location>
</feature>
<comment type="caution">
    <text evidence="2">The sequence shown here is derived from an EMBL/GenBank/DDBJ whole genome shotgun (WGS) entry which is preliminary data.</text>
</comment>
<organism evidence="2 3">
    <name type="scientific">Thermoactinomyces mirandus</name>
    <dbReference type="NCBI Taxonomy" id="2756294"/>
    <lineage>
        <taxon>Bacteria</taxon>
        <taxon>Bacillati</taxon>
        <taxon>Bacillota</taxon>
        <taxon>Bacilli</taxon>
        <taxon>Bacillales</taxon>
        <taxon>Thermoactinomycetaceae</taxon>
        <taxon>Thermoactinomyces</taxon>
    </lineage>
</organism>
<protein>
    <submittedName>
        <fullName evidence="2">Uncharacterized protein</fullName>
    </submittedName>
</protein>
<evidence type="ECO:0000313" key="3">
    <source>
        <dbReference type="Proteomes" id="UP000538292"/>
    </source>
</evidence>
<feature type="transmembrane region" description="Helical" evidence="1">
    <location>
        <begin position="6"/>
        <end position="27"/>
    </location>
</feature>
<name>A0A7W1XPY3_9BACL</name>
<dbReference type="AlphaFoldDB" id="A0A7W1XPY3"/>
<feature type="transmembrane region" description="Helical" evidence="1">
    <location>
        <begin position="34"/>
        <end position="56"/>
    </location>
</feature>
<keyword evidence="1" id="KW-1133">Transmembrane helix</keyword>
<evidence type="ECO:0000256" key="1">
    <source>
        <dbReference type="SAM" id="Phobius"/>
    </source>
</evidence>
<evidence type="ECO:0000313" key="2">
    <source>
        <dbReference type="EMBL" id="MBA4601051.1"/>
    </source>
</evidence>
<keyword evidence="1" id="KW-0812">Transmembrane</keyword>